<sequence length="227" mass="26177">MSLKLGEIVPFGRSRQEYELMFNLSQEDYQQVILGCGDGPASFNAQMTQEGYSVISIDPIYQFSKSEIQQRFDEVVDNIIAQVAATPDNWSWSYHRDAEDLRQNRVKALEIFLKDYEQGRKEGRYQAAALPHLPFESGQFKLALCSHLLFLYSDLLSVEFHIESLKELCRVAQEVRIFPLLTLGRQVSSHIEPVREALAKMGIKSRIEMANYEFQKGGNQMLRLFQE</sequence>
<keyword evidence="1" id="KW-0808">Transferase</keyword>
<organism evidence="1 2">
    <name type="scientific">Gloeothece verrucosa (strain PCC 7822)</name>
    <name type="common">Cyanothece sp. (strain PCC 7822)</name>
    <dbReference type="NCBI Taxonomy" id="497965"/>
    <lineage>
        <taxon>Bacteria</taxon>
        <taxon>Bacillati</taxon>
        <taxon>Cyanobacteriota</taxon>
        <taxon>Cyanophyceae</taxon>
        <taxon>Oscillatoriophycideae</taxon>
        <taxon>Chroococcales</taxon>
        <taxon>Aphanothecaceae</taxon>
        <taxon>Gloeothece</taxon>
        <taxon>Gloeothece verrucosa</taxon>
    </lineage>
</organism>
<dbReference type="Proteomes" id="UP000008206">
    <property type="component" value="Chromosome"/>
</dbReference>
<evidence type="ECO:0000313" key="1">
    <source>
        <dbReference type="EMBL" id="ADN16701.1"/>
    </source>
</evidence>
<dbReference type="HOGENOM" id="CLU_077876_1_0_3"/>
<dbReference type="EMBL" id="CP002198">
    <property type="protein sequence ID" value="ADN16701.1"/>
    <property type="molecule type" value="Genomic_DNA"/>
</dbReference>
<dbReference type="GO" id="GO:0032259">
    <property type="term" value="P:methylation"/>
    <property type="evidence" value="ECO:0007669"/>
    <property type="project" value="UniProtKB-KW"/>
</dbReference>
<dbReference type="AlphaFoldDB" id="E0UFK7"/>
<dbReference type="eggNOG" id="COG2226">
    <property type="taxonomic scope" value="Bacteria"/>
</dbReference>
<dbReference type="RefSeq" id="WP_013324741.1">
    <property type="nucleotide sequence ID" value="NC_014501.1"/>
</dbReference>
<keyword evidence="1" id="KW-0489">Methyltransferase</keyword>
<keyword evidence="2" id="KW-1185">Reference proteome</keyword>
<protein>
    <submittedName>
        <fullName evidence="1">SAM-dependent methyltransferase</fullName>
    </submittedName>
</protein>
<accession>E0UFK7</accession>
<reference evidence="2" key="1">
    <citation type="journal article" date="2011" name="MBio">
        <title>Novel metabolic attributes of the genus Cyanothece, comprising a group of unicellular nitrogen-fixing Cyanobacteria.</title>
        <authorList>
            <person name="Bandyopadhyay A."/>
            <person name="Elvitigala T."/>
            <person name="Welsh E."/>
            <person name="Stockel J."/>
            <person name="Liberton M."/>
            <person name="Min H."/>
            <person name="Sherman L.A."/>
            <person name="Pakrasi H.B."/>
        </authorList>
    </citation>
    <scope>NUCLEOTIDE SEQUENCE [LARGE SCALE GENOMIC DNA]</scope>
    <source>
        <strain evidence="2">PCC 7822</strain>
    </source>
</reference>
<evidence type="ECO:0000313" key="2">
    <source>
        <dbReference type="Proteomes" id="UP000008206"/>
    </source>
</evidence>
<dbReference type="STRING" id="497965.Cyan7822_4807"/>
<dbReference type="KEGG" id="cyj:Cyan7822_4807"/>
<name>E0UFK7_GLOV7</name>
<proteinExistence type="predicted"/>
<dbReference type="OrthoDB" id="9787807at2"/>
<dbReference type="GO" id="GO:0008168">
    <property type="term" value="F:methyltransferase activity"/>
    <property type="evidence" value="ECO:0007669"/>
    <property type="project" value="UniProtKB-KW"/>
</dbReference>
<gene>
    <name evidence="1" type="ordered locus">Cyan7822_4807</name>
</gene>